<protein>
    <submittedName>
        <fullName evidence="1">Uncharacterized protein</fullName>
    </submittedName>
</protein>
<sequence>MDDKRKWAYIKLIQTLLSCPQSQEQELLQQHPDLLDDGLIQGMKFFAEMLYQQGQENKAARLERVSVQLAQTIGMQKTSSPRSNVPDGLWIILQELDRIGGDMRCVSKRVALCRQALELVSRRKDEKRWAELKG</sequence>
<gene>
    <name evidence="1" type="ORF">DCF25_21835</name>
</gene>
<comment type="caution">
    <text evidence="1">The sequence shown here is derived from an EMBL/GenBank/DDBJ whole genome shotgun (WGS) entry which is preliminary data.</text>
</comment>
<dbReference type="EMBL" id="QBMC01000259">
    <property type="protein sequence ID" value="PZO09341.1"/>
    <property type="molecule type" value="Genomic_DNA"/>
</dbReference>
<proteinExistence type="predicted"/>
<organism evidence="1 2">
    <name type="scientific">Leptolyngbya foveolarum</name>
    <dbReference type="NCBI Taxonomy" id="47253"/>
    <lineage>
        <taxon>Bacteria</taxon>
        <taxon>Bacillati</taxon>
        <taxon>Cyanobacteriota</taxon>
        <taxon>Cyanophyceae</taxon>
        <taxon>Leptolyngbyales</taxon>
        <taxon>Leptolyngbyaceae</taxon>
        <taxon>Leptolyngbya group</taxon>
        <taxon>Leptolyngbya</taxon>
    </lineage>
</organism>
<accession>A0A2W4VB66</accession>
<evidence type="ECO:0000313" key="2">
    <source>
        <dbReference type="Proteomes" id="UP000249354"/>
    </source>
</evidence>
<dbReference type="AlphaFoldDB" id="A0A2W4VB66"/>
<reference evidence="2" key="1">
    <citation type="submission" date="2018-04" db="EMBL/GenBank/DDBJ databases">
        <authorList>
            <person name="Cornet L."/>
        </authorList>
    </citation>
    <scope>NUCLEOTIDE SEQUENCE [LARGE SCALE GENOMIC DNA]</scope>
</reference>
<reference evidence="1 2" key="2">
    <citation type="submission" date="2018-06" db="EMBL/GenBank/DDBJ databases">
        <title>Metagenomic assembly of (sub)arctic Cyanobacteria and their associated microbiome from non-axenic cultures.</title>
        <authorList>
            <person name="Baurain D."/>
        </authorList>
    </citation>
    <scope>NUCLEOTIDE SEQUENCE [LARGE SCALE GENOMIC DNA]</scope>
    <source>
        <strain evidence="1">ULC129bin1</strain>
    </source>
</reference>
<dbReference type="Proteomes" id="UP000249354">
    <property type="component" value="Unassembled WGS sequence"/>
</dbReference>
<evidence type="ECO:0000313" key="1">
    <source>
        <dbReference type="EMBL" id="PZO09341.1"/>
    </source>
</evidence>
<name>A0A2W4VB66_9CYAN</name>